<organism evidence="4 5">
    <name type="scientific">Lactarius akahatsu</name>
    <dbReference type="NCBI Taxonomy" id="416441"/>
    <lineage>
        <taxon>Eukaryota</taxon>
        <taxon>Fungi</taxon>
        <taxon>Dikarya</taxon>
        <taxon>Basidiomycota</taxon>
        <taxon>Agaricomycotina</taxon>
        <taxon>Agaricomycetes</taxon>
        <taxon>Russulales</taxon>
        <taxon>Russulaceae</taxon>
        <taxon>Lactarius</taxon>
    </lineage>
</organism>
<dbReference type="Pfam" id="PF00620">
    <property type="entry name" value="RhoGAP"/>
    <property type="match status" value="1"/>
</dbReference>
<dbReference type="Pfam" id="PF00611">
    <property type="entry name" value="FCH"/>
    <property type="match status" value="1"/>
</dbReference>
<comment type="caution">
    <text evidence="4">The sequence shown here is derived from an EMBL/GenBank/DDBJ whole genome shotgun (WGS) entry which is preliminary data.</text>
</comment>
<proteinExistence type="predicted"/>
<dbReference type="CDD" id="cd00159">
    <property type="entry name" value="RhoGAP"/>
    <property type="match status" value="1"/>
</dbReference>
<dbReference type="Proteomes" id="UP001201163">
    <property type="component" value="Unassembled WGS sequence"/>
</dbReference>
<feature type="domain" description="Rho-GAP" evidence="3">
    <location>
        <begin position="376"/>
        <end position="561"/>
    </location>
</feature>
<dbReference type="InterPro" id="IPR050729">
    <property type="entry name" value="Rho-GAP"/>
</dbReference>
<dbReference type="InterPro" id="IPR008936">
    <property type="entry name" value="Rho_GTPase_activation_prot"/>
</dbReference>
<protein>
    <recommendedName>
        <fullName evidence="3">Rho-GAP domain-containing protein</fullName>
    </recommendedName>
</protein>
<dbReference type="GO" id="GO:0005096">
    <property type="term" value="F:GTPase activator activity"/>
    <property type="evidence" value="ECO:0007669"/>
    <property type="project" value="UniProtKB-KW"/>
</dbReference>
<dbReference type="InterPro" id="IPR027267">
    <property type="entry name" value="AH/BAR_dom_sf"/>
</dbReference>
<evidence type="ECO:0000259" key="3">
    <source>
        <dbReference type="PROSITE" id="PS50238"/>
    </source>
</evidence>
<dbReference type="SUPFAM" id="SSF48350">
    <property type="entry name" value="GTPase activation domain, GAP"/>
    <property type="match status" value="1"/>
</dbReference>
<dbReference type="PANTHER" id="PTHR23176:SF134">
    <property type="entry name" value="RHO-TYPE GTPASE-ACTIVATING PROTEIN"/>
    <property type="match status" value="1"/>
</dbReference>
<dbReference type="InterPro" id="IPR000198">
    <property type="entry name" value="RhoGAP_dom"/>
</dbReference>
<accession>A0AAD4Q2I0</accession>
<reference evidence="4" key="1">
    <citation type="submission" date="2022-01" db="EMBL/GenBank/DDBJ databases">
        <title>Comparative genomics reveals a dynamic genome evolution in the ectomycorrhizal milk-cap (Lactarius) mushrooms.</title>
        <authorList>
            <consortium name="DOE Joint Genome Institute"/>
            <person name="Lebreton A."/>
            <person name="Tang N."/>
            <person name="Kuo A."/>
            <person name="LaButti K."/>
            <person name="Drula E."/>
            <person name="Barry K."/>
            <person name="Clum A."/>
            <person name="Lipzen A."/>
            <person name="Mousain D."/>
            <person name="Ng V."/>
            <person name="Wang R."/>
            <person name="Wang X."/>
            <person name="Dai Y."/>
            <person name="Henrissat B."/>
            <person name="Grigoriev I.V."/>
            <person name="Guerin-Laguette A."/>
            <person name="Yu F."/>
            <person name="Martin F.M."/>
        </authorList>
    </citation>
    <scope>NUCLEOTIDE SEQUENCE</scope>
    <source>
        <strain evidence="4">QP</strain>
    </source>
</reference>
<dbReference type="InterPro" id="IPR001060">
    <property type="entry name" value="FCH_dom"/>
</dbReference>
<dbReference type="PANTHER" id="PTHR23176">
    <property type="entry name" value="RHO/RAC/CDC GTPASE-ACTIVATING PROTEIN"/>
    <property type="match status" value="1"/>
</dbReference>
<dbReference type="EMBL" id="JAKELL010000221">
    <property type="protein sequence ID" value="KAH8978489.1"/>
    <property type="molecule type" value="Genomic_DNA"/>
</dbReference>
<evidence type="ECO:0000256" key="1">
    <source>
        <dbReference type="ARBA" id="ARBA00022468"/>
    </source>
</evidence>
<keyword evidence="1" id="KW-0343">GTPase activation</keyword>
<feature type="region of interest" description="Disordered" evidence="2">
    <location>
        <begin position="31"/>
        <end position="63"/>
    </location>
</feature>
<evidence type="ECO:0000256" key="2">
    <source>
        <dbReference type="SAM" id="MobiDB-lite"/>
    </source>
</evidence>
<name>A0AAD4Q2I0_9AGAM</name>
<dbReference type="SMART" id="SM00324">
    <property type="entry name" value="RhoGAP"/>
    <property type="match status" value="1"/>
</dbReference>
<feature type="region of interest" description="Disordered" evidence="2">
    <location>
        <begin position="240"/>
        <end position="263"/>
    </location>
</feature>
<dbReference type="Gene3D" id="1.20.1270.60">
    <property type="entry name" value="Arfaptin homology (AH) domain/BAR domain"/>
    <property type="match status" value="1"/>
</dbReference>
<sequence length="723" mass="80587">MCAFRSTYPCGASLSLGARIEYYKGCYPPNRPQFRTRSGPNQYRDEKGHGEGLSTPKGGTGLRRTVTSTSEFRRPENICLMAAPVSSRVFLESHSNSLLAQFDIQLEIIADRYLAFFQERRRIEVTYIDSLRKLHRKATIVDTSFDPRAEPTTTRAAWDKVRDNLEGEADAQQAFVDILDNDVIKPLTNLKETEDRTRKRVEGDLGESAAKYADHAENTILRLQQEYWKKYHPRIGGKGSALFQDQEDTPASTPVRELEPSKSEEVFDDDCRRAVGFLNTLRLKRVENLDDAYDCLAALVFTPTVKNVLVKYMDGMTAACTKHVNLAMSASAEALTGTDASGLRASFDHALSISIPPLTLYCNYRPDVYSDLIFGVPLVNLTANQDYVPKVIRMCIEEVEKRGMNTHKIYLVGSIYDAEILQLRRRFESEESFSFSSIDNIHSVAMLLKLYLWDLPKPLFMLSLEDCRKYRQNRARYAENDHSMLRSKIRELHPVHRASLEAVLRHLLLVASHSDKNAMTVEALAAQFCYTVLRGNAVLEGSIHAKKLVMEDLIQNAHTLFDERPPQYSFSSSRSDSAVEGHLTPLLGLSLSQVYKEGVETTTQEQVIPRARGSQAIETVLNGSTPEAASLPPTSAAEWWLPHPGIHQYPEAPTMPPSRPESVLSNASDISLSVASLLSSTTEFPSSPAASLLSSTTESPPSPAAILRLSTTGAVFPAISGRF</sequence>
<evidence type="ECO:0000313" key="4">
    <source>
        <dbReference type="EMBL" id="KAH8978489.1"/>
    </source>
</evidence>
<dbReference type="GO" id="GO:0007165">
    <property type="term" value="P:signal transduction"/>
    <property type="evidence" value="ECO:0007669"/>
    <property type="project" value="InterPro"/>
</dbReference>
<evidence type="ECO:0000313" key="5">
    <source>
        <dbReference type="Proteomes" id="UP001201163"/>
    </source>
</evidence>
<dbReference type="AlphaFoldDB" id="A0AAD4Q2I0"/>
<dbReference type="Gene3D" id="1.10.555.10">
    <property type="entry name" value="Rho GTPase activation protein"/>
    <property type="match status" value="1"/>
</dbReference>
<dbReference type="GO" id="GO:0005737">
    <property type="term" value="C:cytoplasm"/>
    <property type="evidence" value="ECO:0007669"/>
    <property type="project" value="TreeGrafter"/>
</dbReference>
<keyword evidence="5" id="KW-1185">Reference proteome</keyword>
<dbReference type="SUPFAM" id="SSF103657">
    <property type="entry name" value="BAR/IMD domain-like"/>
    <property type="match status" value="1"/>
</dbReference>
<gene>
    <name evidence="4" type="ORF">EDB92DRAFT_580899</name>
</gene>
<dbReference type="PROSITE" id="PS50238">
    <property type="entry name" value="RHOGAP"/>
    <property type="match status" value="1"/>
</dbReference>